<gene>
    <name evidence="2" type="ORF">ACFP2V_13330</name>
</gene>
<reference evidence="3" key="1">
    <citation type="journal article" date="2019" name="Int. J. Syst. Evol. Microbiol.">
        <title>The Global Catalogue of Microorganisms (GCM) 10K type strain sequencing project: providing services to taxonomists for standard genome sequencing and annotation.</title>
        <authorList>
            <consortium name="The Broad Institute Genomics Platform"/>
            <consortium name="The Broad Institute Genome Sequencing Center for Infectious Disease"/>
            <person name="Wu L."/>
            <person name="Ma J."/>
        </authorList>
    </citation>
    <scope>NUCLEOTIDE SEQUENCE [LARGE SCALE GENOMIC DNA]</scope>
    <source>
        <strain evidence="3">JCM 13852</strain>
    </source>
</reference>
<proteinExistence type="predicted"/>
<sequence length="141" mass="14820">MVEFGHPEDRRVDLKQIRTGIGVAADGGVPVFSRVLSGGPREVSQVVGAIQALKVLAGERRLLMVADSKLYCWGDIGALMAAEVDFNAPVPASGIGDGFRAGLDLQQTAPVNYTAGREEHLPPERCPGSTRAAAERGPRAG</sequence>
<comment type="caution">
    <text evidence="2">The sequence shown here is derived from an EMBL/GenBank/DDBJ whole genome shotgun (WGS) entry which is preliminary data.</text>
</comment>
<keyword evidence="3" id="KW-1185">Reference proteome</keyword>
<feature type="region of interest" description="Disordered" evidence="1">
    <location>
        <begin position="116"/>
        <end position="141"/>
    </location>
</feature>
<dbReference type="Proteomes" id="UP001596183">
    <property type="component" value="Unassembled WGS sequence"/>
</dbReference>
<protein>
    <submittedName>
        <fullName evidence="2">Uncharacterized protein</fullName>
    </submittedName>
</protein>
<dbReference type="RefSeq" id="WP_381210485.1">
    <property type="nucleotide sequence ID" value="NZ_JBHSPC010000034.1"/>
</dbReference>
<dbReference type="EMBL" id="JBHSPC010000034">
    <property type="protein sequence ID" value="MFC5671064.1"/>
    <property type="molecule type" value="Genomic_DNA"/>
</dbReference>
<organism evidence="2 3">
    <name type="scientific">Streptomyces incanus</name>
    <dbReference type="NCBI Taxonomy" id="887453"/>
    <lineage>
        <taxon>Bacteria</taxon>
        <taxon>Bacillati</taxon>
        <taxon>Actinomycetota</taxon>
        <taxon>Actinomycetes</taxon>
        <taxon>Kitasatosporales</taxon>
        <taxon>Streptomycetaceae</taxon>
        <taxon>Streptomyces</taxon>
    </lineage>
</organism>
<name>A0ABW0XN73_9ACTN</name>
<evidence type="ECO:0000313" key="2">
    <source>
        <dbReference type="EMBL" id="MFC5671064.1"/>
    </source>
</evidence>
<evidence type="ECO:0000256" key="1">
    <source>
        <dbReference type="SAM" id="MobiDB-lite"/>
    </source>
</evidence>
<evidence type="ECO:0000313" key="3">
    <source>
        <dbReference type="Proteomes" id="UP001596183"/>
    </source>
</evidence>
<accession>A0ABW0XN73</accession>